<protein>
    <submittedName>
        <fullName evidence="5">Helix-turn-helix transcriptional regulator</fullName>
    </submittedName>
    <submittedName>
        <fullName evidence="6">Two component LuxR family transcriptional regulator</fullName>
    </submittedName>
</protein>
<evidence type="ECO:0000259" key="4">
    <source>
        <dbReference type="PROSITE" id="PS50110"/>
    </source>
</evidence>
<evidence type="ECO:0000313" key="7">
    <source>
        <dbReference type="Proteomes" id="UP000024329"/>
    </source>
</evidence>
<dbReference type="InterPro" id="IPR000792">
    <property type="entry name" value="Tscrpt_reg_LuxR_C"/>
</dbReference>
<dbReference type="PROSITE" id="PS50110">
    <property type="entry name" value="RESPONSE_REGULATORY"/>
    <property type="match status" value="1"/>
</dbReference>
<reference evidence="5" key="2">
    <citation type="submission" date="2016-08" db="EMBL/GenBank/DDBJ databases">
        <authorList>
            <person name="Seilhamer J.J."/>
        </authorList>
    </citation>
    <scope>NUCLEOTIDE SEQUENCE [LARGE SCALE GENOMIC DNA]</scope>
    <source>
        <strain evidence="5">SA1</strain>
        <plasmid evidence="5">pSA1</plasmid>
    </source>
</reference>
<evidence type="ECO:0000256" key="1">
    <source>
        <dbReference type="ARBA" id="ARBA00023125"/>
    </source>
</evidence>
<keyword evidence="5" id="KW-0614">Plasmid</keyword>
<dbReference type="GO" id="GO:0006355">
    <property type="term" value="P:regulation of DNA-templated transcription"/>
    <property type="evidence" value="ECO:0007669"/>
    <property type="project" value="InterPro"/>
</dbReference>
<dbReference type="PANTHER" id="PTHR43214">
    <property type="entry name" value="TWO-COMPONENT RESPONSE REGULATOR"/>
    <property type="match status" value="1"/>
</dbReference>
<dbReference type="InterPro" id="IPR039420">
    <property type="entry name" value="WalR-like"/>
</dbReference>
<dbReference type="SUPFAM" id="SSF52172">
    <property type="entry name" value="CheY-like"/>
    <property type="match status" value="1"/>
</dbReference>
<dbReference type="KEGG" id="nre:BES08_18930"/>
<dbReference type="GO" id="GO:0000160">
    <property type="term" value="P:phosphorelay signal transduction system"/>
    <property type="evidence" value="ECO:0007669"/>
    <property type="project" value="InterPro"/>
</dbReference>
<reference evidence="6 7" key="1">
    <citation type="submission" date="2014-03" db="EMBL/GenBank/DDBJ databases">
        <title>Whole genome sequence of Novosphingobium resinovorum KF1.</title>
        <authorList>
            <person name="Gan H.M."/>
            <person name="Gan H.Y."/>
            <person name="Chew T.H."/>
            <person name="Savka M.A."/>
        </authorList>
    </citation>
    <scope>NUCLEOTIDE SEQUENCE [LARGE SCALE GENOMIC DNA]</scope>
    <source>
        <strain evidence="6 7">KF1</strain>
    </source>
</reference>
<evidence type="ECO:0000313" key="5">
    <source>
        <dbReference type="EMBL" id="AOR78976.1"/>
    </source>
</evidence>
<dbReference type="InterPro" id="IPR011006">
    <property type="entry name" value="CheY-like_superfamily"/>
</dbReference>
<sequence>MGISVSIINPSSISREGLRRIILDGGIEVVSTSASVDDLPELPDRSDHLVLVDMPSLADQLDSLQRLASRDTVSALILAEKFDLSSMLNCFDHGAQGYAVKDMPCDTLIALLRLAALGHKVIPPDVADMLRREDFRIAIPEARDDLTGLQNTGHGGGSKLSQRENDVLCCLMAGYSNKRIARKLFVTEATVKVHVKAILRKLNVANRTQAAMWATTHGVPTLDATMTAPSMGN</sequence>
<keyword evidence="8" id="KW-1185">Reference proteome</keyword>
<evidence type="ECO:0000313" key="6">
    <source>
        <dbReference type="EMBL" id="EZP82836.1"/>
    </source>
</evidence>
<dbReference type="CDD" id="cd06170">
    <property type="entry name" value="LuxR_C_like"/>
    <property type="match status" value="1"/>
</dbReference>
<feature type="domain" description="HTH luxR-type" evidence="3">
    <location>
        <begin position="153"/>
        <end position="218"/>
    </location>
</feature>
<evidence type="ECO:0000256" key="2">
    <source>
        <dbReference type="PROSITE-ProRule" id="PRU00169"/>
    </source>
</evidence>
<dbReference type="PATRIC" id="fig|158500.4.peg.1804"/>
<geneLocation type="plasmid" evidence="5 8">
    <name>pSA1</name>
</geneLocation>
<dbReference type="PROSITE" id="PS50043">
    <property type="entry name" value="HTH_LUXR_2"/>
    <property type="match status" value="1"/>
</dbReference>
<dbReference type="SMART" id="SM00421">
    <property type="entry name" value="HTH_LUXR"/>
    <property type="match status" value="1"/>
</dbReference>
<dbReference type="eggNOG" id="COG2197">
    <property type="taxonomic scope" value="Bacteria"/>
</dbReference>
<evidence type="ECO:0000313" key="8">
    <source>
        <dbReference type="Proteomes" id="UP000094626"/>
    </source>
</evidence>
<dbReference type="InterPro" id="IPR016032">
    <property type="entry name" value="Sig_transdc_resp-reg_C-effctor"/>
</dbReference>
<dbReference type="RefSeq" id="WP_036525138.1">
    <property type="nucleotide sequence ID" value="NZ_CP017076.1"/>
</dbReference>
<dbReference type="GO" id="GO:0003677">
    <property type="term" value="F:DNA binding"/>
    <property type="evidence" value="ECO:0007669"/>
    <property type="project" value="UniProtKB-KW"/>
</dbReference>
<feature type="modified residue" description="4-aspartylphosphate" evidence="2">
    <location>
        <position position="53"/>
    </location>
</feature>
<name>A0A031JYQ3_9SPHN</name>
<dbReference type="PANTHER" id="PTHR43214:SF42">
    <property type="entry name" value="TRANSCRIPTIONAL REGULATORY PROTEIN DESR"/>
    <property type="match status" value="1"/>
</dbReference>
<evidence type="ECO:0000259" key="3">
    <source>
        <dbReference type="PROSITE" id="PS50043"/>
    </source>
</evidence>
<keyword evidence="2" id="KW-0597">Phosphoprotein</keyword>
<organism evidence="6 7">
    <name type="scientific">Novosphingobium resinovorum</name>
    <dbReference type="NCBI Taxonomy" id="158500"/>
    <lineage>
        <taxon>Bacteria</taxon>
        <taxon>Pseudomonadati</taxon>
        <taxon>Pseudomonadota</taxon>
        <taxon>Alphaproteobacteria</taxon>
        <taxon>Sphingomonadales</taxon>
        <taxon>Sphingomonadaceae</taxon>
        <taxon>Novosphingobium</taxon>
    </lineage>
</organism>
<dbReference type="OrthoDB" id="9814495at2"/>
<dbReference type="EMBL" id="CP017076">
    <property type="protein sequence ID" value="AOR78976.1"/>
    <property type="molecule type" value="Genomic_DNA"/>
</dbReference>
<dbReference type="PRINTS" id="PR00038">
    <property type="entry name" value="HTHLUXR"/>
</dbReference>
<proteinExistence type="predicted"/>
<keyword evidence="1" id="KW-0238">DNA-binding</keyword>
<dbReference type="InterPro" id="IPR001789">
    <property type="entry name" value="Sig_transdc_resp-reg_receiver"/>
</dbReference>
<reference evidence="8" key="3">
    <citation type="journal article" date="2017" name="J. Biotechnol.">
        <title>Complete genome sequence of Novosphingobium resinovorum SA1, a versatile xenobiotic-degrading bacterium capable of utilizing sulfanilic acid.</title>
        <authorList>
            <person name="Hegedus B."/>
            <person name="Kos P.B."/>
            <person name="Balint B."/>
            <person name="Maroti G."/>
            <person name="Gan H.M."/>
            <person name="Perei K."/>
            <person name="Rakhely G."/>
        </authorList>
    </citation>
    <scope>NUCLEOTIDE SEQUENCE [LARGE SCALE GENOMIC DNA]</scope>
    <source>
        <strain evidence="8">SA1</strain>
    </source>
</reference>
<dbReference type="Proteomes" id="UP000094626">
    <property type="component" value="Plasmid pSA1"/>
</dbReference>
<accession>A0A031JYQ3</accession>
<dbReference type="PROSITE" id="PS00622">
    <property type="entry name" value="HTH_LUXR_1"/>
    <property type="match status" value="1"/>
</dbReference>
<dbReference type="EMBL" id="JFYZ01000005">
    <property type="protein sequence ID" value="EZP82836.1"/>
    <property type="molecule type" value="Genomic_DNA"/>
</dbReference>
<feature type="domain" description="Response regulatory" evidence="4">
    <location>
        <begin position="4"/>
        <end position="116"/>
    </location>
</feature>
<dbReference type="Gene3D" id="3.40.50.2300">
    <property type="match status" value="1"/>
</dbReference>
<dbReference type="Proteomes" id="UP000024329">
    <property type="component" value="Unassembled WGS sequence"/>
</dbReference>
<dbReference type="SUPFAM" id="SSF46894">
    <property type="entry name" value="C-terminal effector domain of the bipartite response regulators"/>
    <property type="match status" value="1"/>
</dbReference>
<gene>
    <name evidence="5" type="ORF">BES08_18930</name>
    <name evidence="6" type="ORF">BV97_01760</name>
</gene>
<dbReference type="AlphaFoldDB" id="A0A031JYQ3"/>
<dbReference type="Pfam" id="PF00196">
    <property type="entry name" value="GerE"/>
    <property type="match status" value="1"/>
</dbReference>